<evidence type="ECO:0000313" key="3">
    <source>
        <dbReference type="Proteomes" id="UP000070107"/>
    </source>
</evidence>
<proteinExistence type="predicted"/>
<feature type="region of interest" description="Disordered" evidence="1">
    <location>
        <begin position="135"/>
        <end position="159"/>
    </location>
</feature>
<feature type="compositionally biased region" description="Basic and acidic residues" evidence="1">
    <location>
        <begin position="135"/>
        <end position="144"/>
    </location>
</feature>
<name>A0A135HQY1_9HYPH</name>
<reference evidence="2 3" key="1">
    <citation type="submission" date="2015-11" db="EMBL/GenBank/DDBJ databases">
        <title>Draft genome sequence of Paramesorhizobium deserti A-3-E, a strain highly resistant to diverse beta-lactam antibiotics.</title>
        <authorList>
            <person name="Lv R."/>
            <person name="Yang X."/>
            <person name="Fang N."/>
            <person name="Guo J."/>
            <person name="Luo X."/>
            <person name="Peng F."/>
            <person name="Yang R."/>
            <person name="Cui Y."/>
            <person name="Fang C."/>
            <person name="Song Y."/>
        </authorList>
    </citation>
    <scope>NUCLEOTIDE SEQUENCE [LARGE SCALE GENOMIC DNA]</scope>
    <source>
        <strain evidence="2 3">A-3-E</strain>
    </source>
</reference>
<gene>
    <name evidence="2" type="ORF">ATN84_16500</name>
</gene>
<accession>A0A135HQY1</accession>
<comment type="caution">
    <text evidence="2">The sequence shown here is derived from an EMBL/GenBank/DDBJ whole genome shotgun (WGS) entry which is preliminary data.</text>
</comment>
<sequence>MGTRRHRLIGQKDNTGSKLSRCMMKPHWKPVPNRLGFGTEHPQRRIDPVGRRVQAWVQHHITAINGCFRHAGAGKIERAAVTGVAVFAWPVLRVDRTYARGKTGGTDRHGIIDRHLAGKHRSGDDRAGTLDREGAVHRHAEPARRLPLTQPPGGSDDFVPQRRYALTRYGRNRDHGRIMEHGAGKFIADRRFNGRQPVLLHQICLGDGDDAAFHPKEIDDGEMFARLRHHPVIGGNHQKHEIDAAGAGKHGVDEFLVSRHIDETDDARIARRHIGEAEINRDAAGFFLLQPVRIDAGQRPDQGGLAVIDMPGGTDDHGLSTSSAGG</sequence>
<keyword evidence="3" id="KW-1185">Reference proteome</keyword>
<evidence type="ECO:0000256" key="1">
    <source>
        <dbReference type="SAM" id="MobiDB-lite"/>
    </source>
</evidence>
<protein>
    <submittedName>
        <fullName evidence="2">Uncharacterized protein</fullName>
    </submittedName>
</protein>
<dbReference type="EMBL" id="LNTU01000037">
    <property type="protein sequence ID" value="KXF75594.1"/>
    <property type="molecule type" value="Genomic_DNA"/>
</dbReference>
<evidence type="ECO:0000313" key="2">
    <source>
        <dbReference type="EMBL" id="KXF75594.1"/>
    </source>
</evidence>
<organism evidence="2 3">
    <name type="scientific">Paramesorhizobium deserti</name>
    <dbReference type="NCBI Taxonomy" id="1494590"/>
    <lineage>
        <taxon>Bacteria</taxon>
        <taxon>Pseudomonadati</taxon>
        <taxon>Pseudomonadota</taxon>
        <taxon>Alphaproteobacteria</taxon>
        <taxon>Hyphomicrobiales</taxon>
        <taxon>Phyllobacteriaceae</taxon>
        <taxon>Paramesorhizobium</taxon>
    </lineage>
</organism>
<dbReference type="Proteomes" id="UP000070107">
    <property type="component" value="Unassembled WGS sequence"/>
</dbReference>
<dbReference type="AlphaFoldDB" id="A0A135HQY1"/>
<dbReference type="STRING" id="1494590.ATN84_16500"/>